<dbReference type="GO" id="GO:0000215">
    <property type="term" value="F:tRNA 2'-phosphotransferase activity"/>
    <property type="evidence" value="ECO:0007669"/>
    <property type="project" value="TreeGrafter"/>
</dbReference>
<evidence type="ECO:0000256" key="4">
    <source>
        <dbReference type="ARBA" id="ARBA00025212"/>
    </source>
</evidence>
<keyword evidence="2 5" id="KW-0808">Transferase</keyword>
<dbReference type="Gene3D" id="3.20.170.30">
    <property type="match status" value="1"/>
</dbReference>
<dbReference type="EMBL" id="AZGK01000002">
    <property type="protein sequence ID" value="KRM47403.1"/>
    <property type="molecule type" value="Genomic_DNA"/>
</dbReference>
<evidence type="ECO:0000256" key="2">
    <source>
        <dbReference type="ARBA" id="ARBA00022679"/>
    </source>
</evidence>
<dbReference type="Proteomes" id="UP000051957">
    <property type="component" value="Unassembled WGS sequence"/>
</dbReference>
<comment type="caution">
    <text evidence="6">The sequence shown here is derived from an EMBL/GenBank/DDBJ whole genome shotgun (WGS) entry which is preliminary data.</text>
</comment>
<accession>A0A0R1Z5Z8</accession>
<comment type="function">
    <text evidence="4 5">Removes the 2'-phosphate from RNA via an intermediate in which the phosphate is ADP-ribosylated by NAD followed by a presumed transesterification to release the RNA and generate ADP-ribose 1''-2''-cyclic phosphate (APPR&gt;P). May function as an ADP-ribosylase.</text>
</comment>
<organism evidence="6 7">
    <name type="scientific">Lentilactobacillus parabuchneri DSM 5707 = NBRC 107865</name>
    <dbReference type="NCBI Taxonomy" id="1423784"/>
    <lineage>
        <taxon>Bacteria</taxon>
        <taxon>Bacillati</taxon>
        <taxon>Bacillota</taxon>
        <taxon>Bacilli</taxon>
        <taxon>Lactobacillales</taxon>
        <taxon>Lactobacillaceae</taxon>
        <taxon>Lentilactobacillus</taxon>
    </lineage>
</organism>
<evidence type="ECO:0000313" key="6">
    <source>
        <dbReference type="EMBL" id="KRM47403.1"/>
    </source>
</evidence>
<dbReference type="AlphaFoldDB" id="A0A0R1Z5Z8"/>
<dbReference type="InterPro" id="IPR042081">
    <property type="entry name" value="RNA_2'-PTrans_C"/>
</dbReference>
<evidence type="ECO:0000256" key="5">
    <source>
        <dbReference type="HAMAP-Rule" id="MF_00299"/>
    </source>
</evidence>
<dbReference type="PATRIC" id="fig|1423784.4.peg.1116"/>
<evidence type="ECO:0000313" key="7">
    <source>
        <dbReference type="Proteomes" id="UP000051957"/>
    </source>
</evidence>
<comment type="similarity">
    <text evidence="1 5">Belongs to the KptA/TPT1 family.</text>
</comment>
<evidence type="ECO:0000256" key="1">
    <source>
        <dbReference type="ARBA" id="ARBA00009836"/>
    </source>
</evidence>
<reference evidence="6 7" key="1">
    <citation type="journal article" date="2015" name="Genome Announc.">
        <title>Expanding the biotechnology potential of lactobacilli through comparative genomics of 213 strains and associated genera.</title>
        <authorList>
            <person name="Sun Z."/>
            <person name="Harris H.M."/>
            <person name="McCann A."/>
            <person name="Guo C."/>
            <person name="Argimon S."/>
            <person name="Zhang W."/>
            <person name="Yang X."/>
            <person name="Jeffery I.B."/>
            <person name="Cooney J.C."/>
            <person name="Kagawa T.F."/>
            <person name="Liu W."/>
            <person name="Song Y."/>
            <person name="Salvetti E."/>
            <person name="Wrobel A."/>
            <person name="Rasinkangas P."/>
            <person name="Parkhill J."/>
            <person name="Rea M.C."/>
            <person name="O'Sullivan O."/>
            <person name="Ritari J."/>
            <person name="Douillard F.P."/>
            <person name="Paul Ross R."/>
            <person name="Yang R."/>
            <person name="Briner A.E."/>
            <person name="Felis G.E."/>
            <person name="de Vos W.M."/>
            <person name="Barrangou R."/>
            <person name="Klaenhammer T.R."/>
            <person name="Caufield P.W."/>
            <person name="Cui Y."/>
            <person name="Zhang H."/>
            <person name="O'Toole P.W."/>
        </authorList>
    </citation>
    <scope>NUCLEOTIDE SEQUENCE [LARGE SCALE GENOMIC DNA]</scope>
    <source>
        <strain evidence="6 7">DSM 5707</strain>
    </source>
</reference>
<dbReference type="PANTHER" id="PTHR12684:SF2">
    <property type="entry name" value="TRNA 2'-PHOSPHOTRANSFERASE 1"/>
    <property type="match status" value="1"/>
</dbReference>
<gene>
    <name evidence="5" type="primary">kptA</name>
    <name evidence="6" type="ORF">FC51_GL001106</name>
</gene>
<dbReference type="GO" id="GO:0006388">
    <property type="term" value="P:tRNA splicing, via endonucleolytic cleavage and ligation"/>
    <property type="evidence" value="ECO:0007669"/>
    <property type="project" value="UniProtKB-UniRule"/>
</dbReference>
<dbReference type="PANTHER" id="PTHR12684">
    <property type="entry name" value="PUTATIVE PHOSPHOTRANSFERASE"/>
    <property type="match status" value="1"/>
</dbReference>
<dbReference type="EC" id="2.7.1.-" evidence="5"/>
<dbReference type="InterPro" id="IPR042080">
    <property type="entry name" value="RNA_2'-PTrans_N"/>
</dbReference>
<dbReference type="Pfam" id="PF01885">
    <property type="entry name" value="PTS_2-RNA"/>
    <property type="match status" value="1"/>
</dbReference>
<evidence type="ECO:0000256" key="3">
    <source>
        <dbReference type="ARBA" id="ARBA00023027"/>
    </source>
</evidence>
<keyword evidence="3 5" id="KW-0520">NAD</keyword>
<dbReference type="SUPFAM" id="SSF56399">
    <property type="entry name" value="ADP-ribosylation"/>
    <property type="match status" value="1"/>
</dbReference>
<dbReference type="InterPro" id="IPR022928">
    <property type="entry name" value="RNA_2'-PTrans_KptA"/>
</dbReference>
<dbReference type="GO" id="GO:0003950">
    <property type="term" value="F:NAD+ poly-ADP-ribosyltransferase activity"/>
    <property type="evidence" value="ECO:0007669"/>
    <property type="project" value="InterPro"/>
</dbReference>
<protein>
    <recommendedName>
        <fullName evidence="5">Probable RNA 2'-phosphotransferase</fullName>
        <ecNumber evidence="5">2.7.1.-</ecNumber>
    </recommendedName>
</protein>
<dbReference type="InterPro" id="IPR002745">
    <property type="entry name" value="Ptrans_KptA/Tpt1"/>
</dbReference>
<dbReference type="Gene3D" id="1.10.10.970">
    <property type="entry name" value="RNA 2'-phosphotransferase, Tpt1/KptA family, N-terminal domain"/>
    <property type="match status" value="1"/>
</dbReference>
<name>A0A0R1Z5Z8_9LACO</name>
<dbReference type="HAMAP" id="MF_00299">
    <property type="entry name" value="KptA"/>
    <property type="match status" value="1"/>
</dbReference>
<sequence>MYISVRPKCRRFLFWSGNLAYNKCSLVTIGEDKMDQRLTRLSKRLSFVLRHHPDKIGIQLDPYGRVDLELLIKKFNQHFGTPISKSIIQEIIKDSDKQRYAIEGNTIRALYGHSIPVKPLTPPETPPEKLYHGTTHAAAKLILDEGLKKMDRDFVHLSANLQMANQVGRRRDPHPVIFEVAARNAAASGLLFYPTKSGVWLVDHVPAKFLKIIHE</sequence>
<proteinExistence type="inferred from homology"/>